<dbReference type="AlphaFoldDB" id="A0A9P6CLZ9"/>
<evidence type="ECO:0000313" key="2">
    <source>
        <dbReference type="Proteomes" id="UP000807469"/>
    </source>
</evidence>
<name>A0A9P6CLZ9_9AGAR</name>
<evidence type="ECO:0000313" key="1">
    <source>
        <dbReference type="EMBL" id="KAF9471202.1"/>
    </source>
</evidence>
<gene>
    <name evidence="1" type="ORF">BDN70DRAFT_820325</name>
</gene>
<proteinExistence type="predicted"/>
<sequence length="90" mass="10067">MQLQTILLGWHCCNGLIYTGMESGKTLPMAILILLDNSLDGLITITVSPLKRLQASQLLEFISHYGIITIANNNNMPYNNAWWAVSLYNV</sequence>
<organism evidence="1 2">
    <name type="scientific">Pholiota conissans</name>
    <dbReference type="NCBI Taxonomy" id="109636"/>
    <lineage>
        <taxon>Eukaryota</taxon>
        <taxon>Fungi</taxon>
        <taxon>Dikarya</taxon>
        <taxon>Basidiomycota</taxon>
        <taxon>Agaricomycotina</taxon>
        <taxon>Agaricomycetes</taxon>
        <taxon>Agaricomycetidae</taxon>
        <taxon>Agaricales</taxon>
        <taxon>Agaricineae</taxon>
        <taxon>Strophariaceae</taxon>
        <taxon>Pholiota</taxon>
    </lineage>
</organism>
<dbReference type="OrthoDB" id="10261556at2759"/>
<reference evidence="1" key="1">
    <citation type="submission" date="2020-11" db="EMBL/GenBank/DDBJ databases">
        <authorList>
            <consortium name="DOE Joint Genome Institute"/>
            <person name="Ahrendt S."/>
            <person name="Riley R."/>
            <person name="Andreopoulos W."/>
            <person name="Labutti K."/>
            <person name="Pangilinan J."/>
            <person name="Ruiz-Duenas F.J."/>
            <person name="Barrasa J.M."/>
            <person name="Sanchez-Garcia M."/>
            <person name="Camarero S."/>
            <person name="Miyauchi S."/>
            <person name="Serrano A."/>
            <person name="Linde D."/>
            <person name="Babiker R."/>
            <person name="Drula E."/>
            <person name="Ayuso-Fernandez I."/>
            <person name="Pacheco R."/>
            <person name="Padilla G."/>
            <person name="Ferreira P."/>
            <person name="Barriuso J."/>
            <person name="Kellner H."/>
            <person name="Castanera R."/>
            <person name="Alfaro M."/>
            <person name="Ramirez L."/>
            <person name="Pisabarro A.G."/>
            <person name="Kuo A."/>
            <person name="Tritt A."/>
            <person name="Lipzen A."/>
            <person name="He G."/>
            <person name="Yan M."/>
            <person name="Ng V."/>
            <person name="Cullen D."/>
            <person name="Martin F."/>
            <person name="Rosso M.-N."/>
            <person name="Henrissat B."/>
            <person name="Hibbett D."/>
            <person name="Martinez A.T."/>
            <person name="Grigoriev I.V."/>
        </authorList>
    </citation>
    <scope>NUCLEOTIDE SEQUENCE</scope>
    <source>
        <strain evidence="1">CIRM-BRFM 674</strain>
    </source>
</reference>
<comment type="caution">
    <text evidence="1">The sequence shown here is derived from an EMBL/GenBank/DDBJ whole genome shotgun (WGS) entry which is preliminary data.</text>
</comment>
<accession>A0A9P6CLZ9</accession>
<protein>
    <submittedName>
        <fullName evidence="1">Uncharacterized protein</fullName>
    </submittedName>
</protein>
<keyword evidence="2" id="KW-1185">Reference proteome</keyword>
<dbReference type="EMBL" id="MU155736">
    <property type="protein sequence ID" value="KAF9471202.1"/>
    <property type="molecule type" value="Genomic_DNA"/>
</dbReference>
<dbReference type="Proteomes" id="UP000807469">
    <property type="component" value="Unassembled WGS sequence"/>
</dbReference>